<dbReference type="EMBL" id="LMTZ01000059">
    <property type="protein sequence ID" value="KST68517.1"/>
    <property type="molecule type" value="Genomic_DNA"/>
</dbReference>
<dbReference type="OrthoDB" id="5558563at2"/>
<evidence type="ECO:0000313" key="3">
    <source>
        <dbReference type="Proteomes" id="UP000053372"/>
    </source>
</evidence>
<accession>A0A0V7ZVJ4</accession>
<proteinExistence type="predicted"/>
<dbReference type="EMBL" id="LMTZ01000054">
    <property type="protein sequence ID" value="KST68660.1"/>
    <property type="molecule type" value="Genomic_DNA"/>
</dbReference>
<dbReference type="RefSeq" id="WP_027845381.1">
    <property type="nucleotide sequence ID" value="NZ_LMTZ01000054.1"/>
</dbReference>
<organism evidence="2 3">
    <name type="scientific">Mastigocoleus testarum BC008</name>
    <dbReference type="NCBI Taxonomy" id="371196"/>
    <lineage>
        <taxon>Bacteria</taxon>
        <taxon>Bacillati</taxon>
        <taxon>Cyanobacteriota</taxon>
        <taxon>Cyanophyceae</taxon>
        <taxon>Nostocales</taxon>
        <taxon>Hapalosiphonaceae</taxon>
        <taxon>Mastigocoleus</taxon>
    </lineage>
</organism>
<evidence type="ECO:0000313" key="2">
    <source>
        <dbReference type="EMBL" id="KST68660.1"/>
    </source>
</evidence>
<dbReference type="AlphaFoldDB" id="A0A0V7ZVJ4"/>
<gene>
    <name evidence="1" type="ORF">BC008_01220</name>
    <name evidence="2" type="ORF">BC008_01505</name>
</gene>
<comment type="caution">
    <text evidence="2">The sequence shown here is derived from an EMBL/GenBank/DDBJ whole genome shotgun (WGS) entry which is preliminary data.</text>
</comment>
<reference evidence="2 3" key="1">
    <citation type="journal article" date="2015" name="Genome Announc.">
        <title>Draft Genome of the Euendolithic (true boring) Cyanobacterium Mastigocoleus testarum strain BC008.</title>
        <authorList>
            <person name="Guida B.S."/>
            <person name="Garcia-Pichel F."/>
        </authorList>
    </citation>
    <scope>NUCLEOTIDE SEQUENCE [LARGE SCALE GENOMIC DNA]</scope>
    <source>
        <strain evidence="2 3">BC008</strain>
    </source>
</reference>
<name>A0A0V7ZVJ4_9CYAN</name>
<keyword evidence="3" id="KW-1185">Reference proteome</keyword>
<dbReference type="Proteomes" id="UP000053372">
    <property type="component" value="Unassembled WGS sequence"/>
</dbReference>
<sequence>MNPFGEVNLALARYPISAKLWYIVNDQPTSFQTFREYSERFDIEEEFLDEKSNGFQLEKSLILLQLYF</sequence>
<protein>
    <submittedName>
        <fullName evidence="2">Uncharacterized protein</fullName>
    </submittedName>
</protein>
<evidence type="ECO:0000313" key="1">
    <source>
        <dbReference type="EMBL" id="KST68517.1"/>
    </source>
</evidence>